<accession>A0A212JZZ4</accession>
<sequence>MDEPEKKQPIISVLRSDAPAKKATKVTIDDSFARIVVYEKEDLTNDEIFLLLNIRKCIKIDIDKHYERTNEGVETHSYTIYNILI</sequence>
<gene>
    <name evidence="1" type="ORF">KL86DYS1_30990</name>
</gene>
<proteinExistence type="predicted"/>
<dbReference type="RefSeq" id="WP_291111637.1">
    <property type="nucleotide sequence ID" value="NZ_LT599032.1"/>
</dbReference>
<dbReference type="EMBL" id="FLUM01000003">
    <property type="protein sequence ID" value="SBW04997.1"/>
    <property type="molecule type" value="Genomic_DNA"/>
</dbReference>
<evidence type="ECO:0000313" key="1">
    <source>
        <dbReference type="EMBL" id="SBW04997.1"/>
    </source>
</evidence>
<protein>
    <submittedName>
        <fullName evidence="1">Uncharacterized protein</fullName>
    </submittedName>
</protein>
<name>A0A212JZZ4_9BACT</name>
<reference evidence="1" key="1">
    <citation type="submission" date="2016-04" db="EMBL/GenBank/DDBJ databases">
        <authorList>
            <person name="Evans L.H."/>
            <person name="Alamgir A."/>
            <person name="Owens N."/>
            <person name="Weber N.D."/>
            <person name="Virtaneva K."/>
            <person name="Barbian K."/>
            <person name="Babar A."/>
            <person name="Rosenke K."/>
        </authorList>
    </citation>
    <scope>NUCLEOTIDE SEQUENCE</scope>
    <source>
        <strain evidence="1">86-1</strain>
    </source>
</reference>
<organism evidence="1">
    <name type="scientific">uncultured Dysgonomonas sp</name>
    <dbReference type="NCBI Taxonomy" id="206096"/>
    <lineage>
        <taxon>Bacteria</taxon>
        <taxon>Pseudomonadati</taxon>
        <taxon>Bacteroidota</taxon>
        <taxon>Bacteroidia</taxon>
        <taxon>Bacteroidales</taxon>
        <taxon>Dysgonomonadaceae</taxon>
        <taxon>Dysgonomonas</taxon>
        <taxon>environmental samples</taxon>
    </lineage>
</organism>
<dbReference type="AlphaFoldDB" id="A0A212JZZ4"/>